<keyword evidence="2" id="KW-1185">Reference proteome</keyword>
<evidence type="ECO:0000313" key="2">
    <source>
        <dbReference type="Proteomes" id="UP000348942"/>
    </source>
</evidence>
<dbReference type="Proteomes" id="UP000348942">
    <property type="component" value="Chromosome 1"/>
</dbReference>
<evidence type="ECO:0000313" key="1">
    <source>
        <dbReference type="EMBL" id="QGA64742.1"/>
    </source>
</evidence>
<protein>
    <submittedName>
        <fullName evidence="1">Uncharacterized protein</fullName>
    </submittedName>
</protein>
<dbReference type="AlphaFoldDB" id="A0A5Q0TC51"/>
<dbReference type="EMBL" id="CP045699">
    <property type="protein sequence ID" value="QGA64742.1"/>
    <property type="molecule type" value="Genomic_DNA"/>
</dbReference>
<dbReference type="RefSeq" id="WP_153446893.1">
    <property type="nucleotide sequence ID" value="NZ_CP045699.1"/>
</dbReference>
<gene>
    <name evidence="1" type="ORF">GFB47_04600</name>
</gene>
<name>A0A5Q0TC51_9VIBR</name>
<sequence length="94" mass="10597">MKNPNVRYVFQGIEGIDAISEFFGINEATIRNRINVQGMSMTRAIALGQPTKRGPRAVEDEGMVFVKRKGKRRNITIPNFSELQRLAFGINPAF</sequence>
<organism evidence="1 2">
    <name type="scientific">Vibrio algicola</name>
    <dbReference type="NCBI Taxonomy" id="2662262"/>
    <lineage>
        <taxon>Bacteria</taxon>
        <taxon>Pseudomonadati</taxon>
        <taxon>Pseudomonadota</taxon>
        <taxon>Gammaproteobacteria</taxon>
        <taxon>Vibrionales</taxon>
        <taxon>Vibrionaceae</taxon>
        <taxon>Vibrio</taxon>
    </lineage>
</organism>
<proteinExistence type="predicted"/>
<reference evidence="1 2" key="1">
    <citation type="submission" date="2019-10" db="EMBL/GenBank/DDBJ databases">
        <title>Vibrio sp. nov., isolated from Coralline algae surface.</title>
        <authorList>
            <person name="Geng Y."/>
            <person name="Zhang X."/>
        </authorList>
    </citation>
    <scope>NUCLEOTIDE SEQUENCE [LARGE SCALE GENOMIC DNA]</scope>
    <source>
        <strain evidence="1 2">SM1977</strain>
    </source>
</reference>
<accession>A0A5Q0TC51</accession>